<keyword evidence="2" id="KW-0732">Signal</keyword>
<accession>A0A9P4U2Z4</accession>
<dbReference type="Proteomes" id="UP000800235">
    <property type="component" value="Unassembled WGS sequence"/>
</dbReference>
<sequence length="210" mass="21294">MRFARSSLVAAAIVSSAFAAPQAGAVTVTAQLTPAPKASTPPPAVSTIPFATFGGSPPTTVIPSPRPSLSPAPPNPAPAQVPPPKASSASAPRPRFTPRPSPPPSTGPSVICGGGRPGCPTDQYCYDANQDRVIGTTDANSIGFCYGATCGATTGCPVGQICGEGRCLNQNLDCGFLGDECPEEAGWRCIGGRGYLARGYCGYSPKFTSF</sequence>
<feature type="signal peptide" evidence="2">
    <location>
        <begin position="1"/>
        <end position="19"/>
    </location>
</feature>
<proteinExistence type="predicted"/>
<evidence type="ECO:0000313" key="3">
    <source>
        <dbReference type="EMBL" id="KAF2434452.1"/>
    </source>
</evidence>
<feature type="region of interest" description="Disordered" evidence="1">
    <location>
        <begin position="34"/>
        <end position="112"/>
    </location>
</feature>
<keyword evidence="4" id="KW-1185">Reference proteome</keyword>
<feature type="compositionally biased region" description="Pro residues" evidence="1">
    <location>
        <begin position="95"/>
        <end position="106"/>
    </location>
</feature>
<evidence type="ECO:0000256" key="2">
    <source>
        <dbReference type="SAM" id="SignalP"/>
    </source>
</evidence>
<dbReference type="OrthoDB" id="10657049at2759"/>
<organism evidence="3 4">
    <name type="scientific">Tothia fuscella</name>
    <dbReference type="NCBI Taxonomy" id="1048955"/>
    <lineage>
        <taxon>Eukaryota</taxon>
        <taxon>Fungi</taxon>
        <taxon>Dikarya</taxon>
        <taxon>Ascomycota</taxon>
        <taxon>Pezizomycotina</taxon>
        <taxon>Dothideomycetes</taxon>
        <taxon>Pleosporomycetidae</taxon>
        <taxon>Venturiales</taxon>
        <taxon>Cylindrosympodiaceae</taxon>
        <taxon>Tothia</taxon>
    </lineage>
</organism>
<dbReference type="EMBL" id="MU007016">
    <property type="protein sequence ID" value="KAF2434452.1"/>
    <property type="molecule type" value="Genomic_DNA"/>
</dbReference>
<gene>
    <name evidence="3" type="ORF">EJ08DRAFT_646431</name>
</gene>
<reference evidence="3" key="1">
    <citation type="journal article" date="2020" name="Stud. Mycol.">
        <title>101 Dothideomycetes genomes: a test case for predicting lifestyles and emergence of pathogens.</title>
        <authorList>
            <person name="Haridas S."/>
            <person name="Albert R."/>
            <person name="Binder M."/>
            <person name="Bloem J."/>
            <person name="Labutti K."/>
            <person name="Salamov A."/>
            <person name="Andreopoulos B."/>
            <person name="Baker S."/>
            <person name="Barry K."/>
            <person name="Bills G."/>
            <person name="Bluhm B."/>
            <person name="Cannon C."/>
            <person name="Castanera R."/>
            <person name="Culley D."/>
            <person name="Daum C."/>
            <person name="Ezra D."/>
            <person name="Gonzalez J."/>
            <person name="Henrissat B."/>
            <person name="Kuo A."/>
            <person name="Liang C."/>
            <person name="Lipzen A."/>
            <person name="Lutzoni F."/>
            <person name="Magnuson J."/>
            <person name="Mondo S."/>
            <person name="Nolan M."/>
            <person name="Ohm R."/>
            <person name="Pangilinan J."/>
            <person name="Park H.-J."/>
            <person name="Ramirez L."/>
            <person name="Alfaro M."/>
            <person name="Sun H."/>
            <person name="Tritt A."/>
            <person name="Yoshinaga Y."/>
            <person name="Zwiers L.-H."/>
            <person name="Turgeon B."/>
            <person name="Goodwin S."/>
            <person name="Spatafora J."/>
            <person name="Crous P."/>
            <person name="Grigoriev I."/>
        </authorList>
    </citation>
    <scope>NUCLEOTIDE SEQUENCE</scope>
    <source>
        <strain evidence="3">CBS 130266</strain>
    </source>
</reference>
<evidence type="ECO:0000313" key="4">
    <source>
        <dbReference type="Proteomes" id="UP000800235"/>
    </source>
</evidence>
<dbReference type="AlphaFoldDB" id="A0A9P4U2Z4"/>
<evidence type="ECO:0000256" key="1">
    <source>
        <dbReference type="SAM" id="MobiDB-lite"/>
    </source>
</evidence>
<evidence type="ECO:0008006" key="5">
    <source>
        <dbReference type="Google" id="ProtNLM"/>
    </source>
</evidence>
<feature type="chain" id="PRO_5040349913" description="EGF-like domain-containing protein" evidence="2">
    <location>
        <begin position="20"/>
        <end position="210"/>
    </location>
</feature>
<comment type="caution">
    <text evidence="3">The sequence shown here is derived from an EMBL/GenBank/DDBJ whole genome shotgun (WGS) entry which is preliminary data.</text>
</comment>
<name>A0A9P4U2Z4_9PEZI</name>
<feature type="compositionally biased region" description="Pro residues" evidence="1">
    <location>
        <begin position="64"/>
        <end position="85"/>
    </location>
</feature>
<protein>
    <recommendedName>
        <fullName evidence="5">EGF-like domain-containing protein</fullName>
    </recommendedName>
</protein>